<dbReference type="GO" id="GO:0005737">
    <property type="term" value="C:cytoplasm"/>
    <property type="evidence" value="ECO:0007669"/>
    <property type="project" value="TreeGrafter"/>
</dbReference>
<evidence type="ECO:0000256" key="1">
    <source>
        <dbReference type="ARBA" id="ARBA00001933"/>
    </source>
</evidence>
<dbReference type="Gene3D" id="3.90.1150.10">
    <property type="entry name" value="Aspartate Aminotransferase, domain 1"/>
    <property type="match status" value="1"/>
</dbReference>
<dbReference type="InterPro" id="IPR054542">
    <property type="entry name" value="Cys_met_metab_PP"/>
</dbReference>
<dbReference type="AlphaFoldDB" id="A0A3G6JID2"/>
<dbReference type="Pfam" id="PF01053">
    <property type="entry name" value="Cys_Met_Meta_PP"/>
    <property type="match status" value="1"/>
</dbReference>
<reference evidence="9" key="1">
    <citation type="submission" date="2018-07" db="EMBL/GenBank/DDBJ databases">
        <authorList>
            <person name="Somerville V."/>
        </authorList>
    </citation>
    <scope>NUCLEOTIDE SEQUENCE</scope>
    <source>
        <strain evidence="9">NWC_2_2</strain>
    </source>
</reference>
<dbReference type="GO" id="GO:0004124">
    <property type="term" value="F:cysteine synthase activity"/>
    <property type="evidence" value="ECO:0007669"/>
    <property type="project" value="TreeGrafter"/>
</dbReference>
<dbReference type="GO" id="GO:0019346">
    <property type="term" value="P:transsulfuration"/>
    <property type="evidence" value="ECO:0007669"/>
    <property type="project" value="InterPro"/>
</dbReference>
<comment type="cofactor">
    <cofactor evidence="1 8">
        <name>pyridoxal 5'-phosphate</name>
        <dbReference type="ChEBI" id="CHEBI:597326"/>
    </cofactor>
</comment>
<dbReference type="GO" id="GO:0006535">
    <property type="term" value="P:cysteine biosynthetic process from serine"/>
    <property type="evidence" value="ECO:0007669"/>
    <property type="project" value="TreeGrafter"/>
</dbReference>
<dbReference type="PROSITE" id="PS00868">
    <property type="entry name" value="CYS_MET_METAB_PP"/>
    <property type="match status" value="1"/>
</dbReference>
<comment type="similarity">
    <text evidence="5">Belongs to the trans-sulfuration enzymes family. MetZ subfamily.</text>
</comment>
<dbReference type="SUPFAM" id="SSF53383">
    <property type="entry name" value="PLP-dependent transferases"/>
    <property type="match status" value="1"/>
</dbReference>
<dbReference type="GO" id="GO:0071269">
    <property type="term" value="P:L-homocysteine biosynthetic process"/>
    <property type="evidence" value="ECO:0007669"/>
    <property type="project" value="TreeGrafter"/>
</dbReference>
<evidence type="ECO:0000256" key="5">
    <source>
        <dbReference type="ARBA" id="ARBA00060995"/>
    </source>
</evidence>
<evidence type="ECO:0000256" key="7">
    <source>
        <dbReference type="PIRSR" id="PIRSR001434-2"/>
    </source>
</evidence>
<accession>A0A3G6JID2</accession>
<evidence type="ECO:0000256" key="2">
    <source>
        <dbReference type="ARBA" id="ARBA00011881"/>
    </source>
</evidence>
<dbReference type="NCBIfam" id="TIGR01326">
    <property type="entry name" value="OAH_OAS_sulfhy"/>
    <property type="match status" value="1"/>
</dbReference>
<dbReference type="InterPro" id="IPR000277">
    <property type="entry name" value="Cys/Met-Metab_PyrdxlP-dep_enz"/>
</dbReference>
<dbReference type="InterPro" id="IPR015422">
    <property type="entry name" value="PyrdxlP-dep_Trfase_small"/>
</dbReference>
<evidence type="ECO:0000256" key="4">
    <source>
        <dbReference type="ARBA" id="ARBA00022898"/>
    </source>
</evidence>
<evidence type="ECO:0000256" key="3">
    <source>
        <dbReference type="ARBA" id="ARBA00022679"/>
    </source>
</evidence>
<dbReference type="Gene3D" id="3.40.640.10">
    <property type="entry name" value="Type I PLP-dependent aspartate aminotransferase-like (Major domain)"/>
    <property type="match status" value="1"/>
</dbReference>
<comment type="subunit">
    <text evidence="2">Homotetramer.</text>
</comment>
<protein>
    <recommendedName>
        <fullName evidence="6">O-succinylhomoserine sulfhydrylase</fullName>
    </recommendedName>
</protein>
<dbReference type="PANTHER" id="PTHR43797:SF2">
    <property type="entry name" value="HOMOCYSTEINE_CYSTEINE SYNTHASE"/>
    <property type="match status" value="1"/>
</dbReference>
<dbReference type="FunFam" id="3.90.1150.10:FF:000033">
    <property type="entry name" value="Cystathionine gamma-synthase"/>
    <property type="match status" value="1"/>
</dbReference>
<name>A0A3G6JID2_LACDL</name>
<dbReference type="RefSeq" id="WP_231542205.1">
    <property type="nucleotide sequence ID" value="NZ_JAJNVF010000002.1"/>
</dbReference>
<dbReference type="EMBL" id="CP031023">
    <property type="protein sequence ID" value="AZA16708.1"/>
    <property type="molecule type" value="Genomic_DNA"/>
</dbReference>
<dbReference type="GO" id="GO:0003961">
    <property type="term" value="F:O-acetylhomoserine aminocarboxypropyltransferase activity"/>
    <property type="evidence" value="ECO:0007669"/>
    <property type="project" value="TreeGrafter"/>
</dbReference>
<organism evidence="9">
    <name type="scientific">Lactobacillus delbrueckii subsp. lactis</name>
    <dbReference type="NCBI Taxonomy" id="29397"/>
    <lineage>
        <taxon>Bacteria</taxon>
        <taxon>Bacillati</taxon>
        <taxon>Bacillota</taxon>
        <taxon>Bacilli</taxon>
        <taxon>Lactobacillales</taxon>
        <taxon>Lactobacillaceae</taxon>
        <taxon>Lactobacillus</taxon>
    </lineage>
</organism>
<dbReference type="PANTHER" id="PTHR43797">
    <property type="entry name" value="HOMOCYSTEINE/CYSTEINE SYNTHASE"/>
    <property type="match status" value="1"/>
</dbReference>
<feature type="modified residue" description="N6-(pyridoxal phosphate)lysine" evidence="7">
    <location>
        <position position="213"/>
    </location>
</feature>
<gene>
    <name evidence="9" type="ORF">DQL93_09635</name>
</gene>
<dbReference type="CDD" id="cd00614">
    <property type="entry name" value="CGS_like"/>
    <property type="match status" value="1"/>
</dbReference>
<dbReference type="InterPro" id="IPR006235">
    <property type="entry name" value="OAc-hSer/O-AcSer_sulfhydrylase"/>
</dbReference>
<evidence type="ECO:0000256" key="6">
    <source>
        <dbReference type="ARBA" id="ARBA00071157"/>
    </source>
</evidence>
<sequence>MSKEAISNEGLSFETLQVHAGQPIDETGARAVPIYQTTSYVFDDADQAAGRFALTDAGNIYSRLTNPTTAVFESRVAALEGGTGGVSLATGAAAITAAILNVAGAGDEIVAASTIYGGTYDLFAQTLPPLGIKTHFVDPSDPANFEKEINDHTKVVYAETIGNPNANLIDIDAVAAVAHKHGVLVIIDNTFATPYLYRPFEHGADVVVHSATKFFGGHGTTMGGVVVESGKFDYEKSGRYPTFTNPDPSYKDVTWAKLGAGAFTTKIRATVLRDTGASLSPFNAFLLLQGLESLSLRVERHVYNAQRVAEYLSKHPKVAWVRYPGLADSPDHALAERDFPKGVGSIFIFGLKGGEEAGKQLIDNLKLFSLLANVADAKSLIIQPASTTHAQLNDEELASVGITPDLIRISVGVENIDDLLADLDQALAKL</sequence>
<dbReference type="InterPro" id="IPR015424">
    <property type="entry name" value="PyrdxlP-dep_Trfase"/>
</dbReference>
<dbReference type="FunFam" id="3.40.640.10:FF:000035">
    <property type="entry name" value="O-succinylhomoserine sulfhydrylase"/>
    <property type="match status" value="1"/>
</dbReference>
<keyword evidence="3 9" id="KW-0808">Transferase</keyword>
<dbReference type="InterPro" id="IPR015421">
    <property type="entry name" value="PyrdxlP-dep_Trfase_major"/>
</dbReference>
<dbReference type="GO" id="GO:0030170">
    <property type="term" value="F:pyridoxal phosphate binding"/>
    <property type="evidence" value="ECO:0007669"/>
    <property type="project" value="InterPro"/>
</dbReference>
<proteinExistence type="inferred from homology"/>
<dbReference type="PIRSF" id="PIRSF001434">
    <property type="entry name" value="CGS"/>
    <property type="match status" value="1"/>
</dbReference>
<keyword evidence="4 7" id="KW-0663">Pyridoxal phosphate</keyword>
<evidence type="ECO:0000256" key="8">
    <source>
        <dbReference type="RuleBase" id="RU362118"/>
    </source>
</evidence>
<evidence type="ECO:0000313" key="9">
    <source>
        <dbReference type="EMBL" id="AZA16708.1"/>
    </source>
</evidence>